<organism evidence="3 4">
    <name type="scientific">Pseudonocardia charpentierae</name>
    <dbReference type="NCBI Taxonomy" id="3075545"/>
    <lineage>
        <taxon>Bacteria</taxon>
        <taxon>Bacillati</taxon>
        <taxon>Actinomycetota</taxon>
        <taxon>Actinomycetes</taxon>
        <taxon>Pseudonocardiales</taxon>
        <taxon>Pseudonocardiaceae</taxon>
        <taxon>Pseudonocardia</taxon>
    </lineage>
</organism>
<dbReference type="SMART" id="SM00014">
    <property type="entry name" value="acidPPc"/>
    <property type="match status" value="1"/>
</dbReference>
<comment type="caution">
    <text evidence="3">The sequence shown here is derived from an EMBL/GenBank/DDBJ whole genome shotgun (WGS) entry which is preliminary data.</text>
</comment>
<feature type="transmembrane region" description="Helical" evidence="1">
    <location>
        <begin position="16"/>
        <end position="36"/>
    </location>
</feature>
<keyword evidence="1" id="KW-0812">Transmembrane</keyword>
<dbReference type="Gene3D" id="1.20.144.10">
    <property type="entry name" value="Phosphatidic acid phosphatase type 2/haloperoxidase"/>
    <property type="match status" value="1"/>
</dbReference>
<evidence type="ECO:0000259" key="2">
    <source>
        <dbReference type="SMART" id="SM00014"/>
    </source>
</evidence>
<dbReference type="SUPFAM" id="SSF48317">
    <property type="entry name" value="Acid phosphatase/Vanadium-dependent haloperoxidase"/>
    <property type="match status" value="1"/>
</dbReference>
<evidence type="ECO:0000313" key="4">
    <source>
        <dbReference type="Proteomes" id="UP001183202"/>
    </source>
</evidence>
<dbReference type="InterPro" id="IPR036938">
    <property type="entry name" value="PAP2/HPO_sf"/>
</dbReference>
<dbReference type="EMBL" id="JAVREJ010000002">
    <property type="protein sequence ID" value="MDT0348702.1"/>
    <property type="molecule type" value="Genomic_DNA"/>
</dbReference>
<evidence type="ECO:0000313" key="3">
    <source>
        <dbReference type="EMBL" id="MDT0348702.1"/>
    </source>
</evidence>
<keyword evidence="1" id="KW-1133">Transmembrane helix</keyword>
<proteinExistence type="predicted"/>
<reference evidence="4" key="1">
    <citation type="submission" date="2023-07" db="EMBL/GenBank/DDBJ databases">
        <title>30 novel species of actinomycetes from the DSMZ collection.</title>
        <authorList>
            <person name="Nouioui I."/>
        </authorList>
    </citation>
    <scope>NUCLEOTIDE SEQUENCE [LARGE SCALE GENOMIC DNA]</scope>
    <source>
        <strain evidence="4">DSM 45834</strain>
    </source>
</reference>
<accession>A0ABU2N540</accession>
<evidence type="ECO:0000256" key="1">
    <source>
        <dbReference type="SAM" id="Phobius"/>
    </source>
</evidence>
<feature type="transmembrane region" description="Helical" evidence="1">
    <location>
        <begin position="188"/>
        <end position="209"/>
    </location>
</feature>
<feature type="transmembrane region" description="Helical" evidence="1">
    <location>
        <begin position="132"/>
        <end position="151"/>
    </location>
</feature>
<keyword evidence="1" id="KW-0472">Membrane</keyword>
<dbReference type="Pfam" id="PF01569">
    <property type="entry name" value="PAP2"/>
    <property type="match status" value="1"/>
</dbReference>
<keyword evidence="4" id="KW-1185">Reference proteome</keyword>
<feature type="transmembrane region" description="Helical" evidence="1">
    <location>
        <begin position="65"/>
        <end position="87"/>
    </location>
</feature>
<feature type="domain" description="Phosphatidic acid phosphatase type 2/haloperoxidase" evidence="2">
    <location>
        <begin position="95"/>
        <end position="203"/>
    </location>
</feature>
<name>A0ABU2N540_9PSEU</name>
<dbReference type="InterPro" id="IPR000326">
    <property type="entry name" value="PAP2/HPO"/>
</dbReference>
<dbReference type="Proteomes" id="UP001183202">
    <property type="component" value="Unassembled WGS sequence"/>
</dbReference>
<sequence length="218" mass="21514">MPSADRTVLPDGSRRVAAAVVVLAATIFAVLAVRYAGESTAGGVDGHLDRAVDALPATGHGLARAVTVFGSPPVVTVAAGALALLCLLARKPRAALLAVAGPGLTGLVTTFGKPVVDRTIGREESLAFPSGHTGGATSLALVCALLLAAALELRAQETLLLAAASAVVAGGAVGTGMVVAGAHYPTDVVGGFCTAVACVLGVALLLDAVTLQRRARQP</sequence>
<gene>
    <name evidence="3" type="ORF">RM445_04105</name>
</gene>
<feature type="transmembrane region" description="Helical" evidence="1">
    <location>
        <begin position="158"/>
        <end position="182"/>
    </location>
</feature>
<feature type="transmembrane region" description="Helical" evidence="1">
    <location>
        <begin position="94"/>
        <end position="112"/>
    </location>
</feature>
<dbReference type="RefSeq" id="WP_311554632.1">
    <property type="nucleotide sequence ID" value="NZ_JAVREJ010000002.1"/>
</dbReference>
<protein>
    <submittedName>
        <fullName evidence="3">Phosphatase PAP2 family protein</fullName>
    </submittedName>
</protein>